<comment type="function">
    <text evidence="8">One of the components of the core complex of photosystem II (PSII), required for its stability and/or assembly. PSII is a light-driven water:plastoquinone oxidoreductase that uses light energy to abstract electrons from H(2)O, generating O(2) and a proton gradient subsequently used for ATP formation. It consists of a core antenna complex that captures photons, and an electron transfer chain that converts photonic excitation into a charge separation.</text>
</comment>
<dbReference type="HAMAP" id="MF_00752">
    <property type="entry name" value="PSII_PsbH"/>
    <property type="match status" value="1"/>
</dbReference>
<comment type="subunit">
    <text evidence="8">PSII is composed of 1 copy each of membrane proteins PsbA, PsbB, PsbC, PsbD, PsbE, PsbF, PsbH, PsbI, PsbJ, PsbK, PsbL, PsbM, PsbT, PsbX, PsbY, PsbZ, Psb30/Ycf12, peripheral proteins PsbO, CyanoQ (PsbQ), PsbU, PsbV and a large number of cofactors. It forms dimeric complexes.</text>
</comment>
<keyword evidence="8" id="KW-0793">Thylakoid</keyword>
<evidence type="ECO:0000256" key="4">
    <source>
        <dbReference type="ARBA" id="ARBA00022989"/>
    </source>
</evidence>
<dbReference type="eggNOG" id="ENOG50332MV">
    <property type="taxonomic scope" value="Bacteria"/>
</dbReference>
<dbReference type="PANTHER" id="PTHR34469:SF4">
    <property type="entry name" value="PHOTOSYSTEM II REACTION CENTER PROTEIN H"/>
    <property type="match status" value="1"/>
</dbReference>
<dbReference type="PANTHER" id="PTHR34469">
    <property type="entry name" value="PHOTOSYSTEM II REACTION CENTER PROTEIN H"/>
    <property type="match status" value="1"/>
</dbReference>
<sequence length="66" mass="6966">MGQKTALGSLLKAIGNSGQGKVVPGWGAVPIMTVIGLLLLVFLVILLQIYNQSLLLQGFSVDWNGN</sequence>
<evidence type="ECO:0000313" key="9">
    <source>
        <dbReference type="EMBL" id="KGF88489.1"/>
    </source>
</evidence>
<evidence type="ECO:0000256" key="2">
    <source>
        <dbReference type="ARBA" id="ARBA00022531"/>
    </source>
</evidence>
<dbReference type="Gene3D" id="1.20.5.880">
    <property type="entry name" value="Photosystem II reaction center protein H"/>
    <property type="match status" value="1"/>
</dbReference>
<dbReference type="GO" id="GO:0042301">
    <property type="term" value="F:phosphate ion binding"/>
    <property type="evidence" value="ECO:0007669"/>
    <property type="project" value="InterPro"/>
</dbReference>
<keyword evidence="5 8" id="KW-0472">Membrane</keyword>
<evidence type="ECO:0000256" key="5">
    <source>
        <dbReference type="ARBA" id="ARBA00023136"/>
    </source>
</evidence>
<evidence type="ECO:0000256" key="7">
    <source>
        <dbReference type="ARBA" id="ARBA00038544"/>
    </source>
</evidence>
<reference evidence="10" key="1">
    <citation type="journal article" date="2014" name="Sci. Data">
        <title>Genomes of diverse isolates of the marine cyanobacterium Prochlorococcus.</title>
        <authorList>
            <person name="Biller S."/>
            <person name="Berube P."/>
            <person name="Thompson J."/>
            <person name="Kelly L."/>
            <person name="Roggensack S."/>
            <person name="Awad L."/>
            <person name="Roache-Johnson K."/>
            <person name="Ding H."/>
            <person name="Giovannoni S.J."/>
            <person name="Moore L.R."/>
            <person name="Chisholm S.W."/>
        </authorList>
    </citation>
    <scope>NUCLEOTIDE SEQUENCE [LARGE SCALE GENOMIC DNA]</scope>
    <source>
        <strain evidence="10">GP2</strain>
    </source>
</reference>
<keyword evidence="6 8" id="KW-0604">Photosystem II</keyword>
<keyword evidence="4 8" id="KW-1133">Transmembrane helix</keyword>
<dbReference type="Pfam" id="PF00737">
    <property type="entry name" value="PsbH"/>
    <property type="match status" value="1"/>
</dbReference>
<dbReference type="STRING" id="59925.EU91_0422"/>
<dbReference type="AlphaFoldDB" id="A0A0A1ZJT4"/>
<keyword evidence="2 8" id="KW-0602">Photosynthesis</keyword>
<comment type="subcellular location">
    <subcellularLocation>
        <location evidence="8">Cellular thylakoid membrane</location>
        <topology evidence="8">Single-pass membrane protein</topology>
    </subcellularLocation>
    <subcellularLocation>
        <location evidence="1">Membrane</location>
        <topology evidence="1">Single-pass membrane protein</topology>
    </subcellularLocation>
</comment>
<dbReference type="Proteomes" id="UP000030598">
    <property type="component" value="Unassembled WGS sequence"/>
</dbReference>
<dbReference type="GO" id="GO:0050821">
    <property type="term" value="P:protein stabilization"/>
    <property type="evidence" value="ECO:0007669"/>
    <property type="project" value="InterPro"/>
</dbReference>
<name>A0A0A1ZJT4_PROMR</name>
<feature type="transmembrane region" description="Helical" evidence="8">
    <location>
        <begin position="26"/>
        <end position="47"/>
    </location>
</feature>
<comment type="similarity">
    <text evidence="8">Belongs to the PsbH family.</text>
</comment>
<dbReference type="NCBIfam" id="NF002728">
    <property type="entry name" value="PRK02624.1"/>
    <property type="match status" value="1"/>
</dbReference>
<dbReference type="GO" id="GO:0009523">
    <property type="term" value="C:photosystem II"/>
    <property type="evidence" value="ECO:0007669"/>
    <property type="project" value="UniProtKB-KW"/>
</dbReference>
<comment type="subunit">
    <text evidence="7">PSII is composed of 1 copy each of membrane proteins PsbA, PsbB, PsbC, PsbD, PsbE, PsbF, PsbH, PsbI, PsbJ, PsbK, PsbL, PsbM, PsbT, PsbX, PsbY, Psb30/Ycf12, peripheral proteins PsbO, CyanoQ (PsbQ), PsbU, PsbV and a large number of cofactors. It forms dimeric complexes.</text>
</comment>
<evidence type="ECO:0000256" key="1">
    <source>
        <dbReference type="ARBA" id="ARBA00004167"/>
    </source>
</evidence>
<protein>
    <recommendedName>
        <fullName evidence="8">Photosystem II reaction center protein H</fullName>
        <shortName evidence="8">PSII-H</shortName>
    </recommendedName>
</protein>
<keyword evidence="3 8" id="KW-0812">Transmembrane</keyword>
<dbReference type="InterPro" id="IPR001056">
    <property type="entry name" value="PSII_PsbH"/>
</dbReference>
<evidence type="ECO:0000256" key="8">
    <source>
        <dbReference type="HAMAP-Rule" id="MF_00752"/>
    </source>
</evidence>
<dbReference type="RefSeq" id="WP_032519647.1">
    <property type="nucleotide sequence ID" value="NZ_CP138934.1"/>
</dbReference>
<organism evidence="9 10">
    <name type="scientific">Prochlorococcus marinus str. GP2</name>
    <dbReference type="NCBI Taxonomy" id="59925"/>
    <lineage>
        <taxon>Bacteria</taxon>
        <taxon>Bacillati</taxon>
        <taxon>Cyanobacteriota</taxon>
        <taxon>Cyanophyceae</taxon>
        <taxon>Synechococcales</taxon>
        <taxon>Prochlorococcaceae</taxon>
        <taxon>Prochlorococcus</taxon>
    </lineage>
</organism>
<evidence type="ECO:0000256" key="3">
    <source>
        <dbReference type="ARBA" id="ARBA00022692"/>
    </source>
</evidence>
<evidence type="ECO:0000256" key="6">
    <source>
        <dbReference type="ARBA" id="ARBA00023276"/>
    </source>
</evidence>
<dbReference type="SUPFAM" id="SSF161025">
    <property type="entry name" value="Photosystem II 10 kDa phosphoprotein PsbH"/>
    <property type="match status" value="1"/>
</dbReference>
<dbReference type="OrthoDB" id="427121at2"/>
<dbReference type="InterPro" id="IPR036863">
    <property type="entry name" value="PSII_PsbH_sf"/>
</dbReference>
<proteinExistence type="inferred from homology"/>
<evidence type="ECO:0000313" key="10">
    <source>
        <dbReference type="Proteomes" id="UP000030598"/>
    </source>
</evidence>
<dbReference type="GO" id="GO:0031676">
    <property type="term" value="C:plasma membrane-derived thylakoid membrane"/>
    <property type="evidence" value="ECO:0007669"/>
    <property type="project" value="UniProtKB-SubCell"/>
</dbReference>
<gene>
    <name evidence="8" type="primary">psbH</name>
    <name evidence="9" type="ORF">EU91_0422</name>
</gene>
<dbReference type="EMBL" id="JNAH01000003">
    <property type="protein sequence ID" value="KGF88489.1"/>
    <property type="molecule type" value="Genomic_DNA"/>
</dbReference>
<dbReference type="GO" id="GO:0015979">
    <property type="term" value="P:photosynthesis"/>
    <property type="evidence" value="ECO:0007669"/>
    <property type="project" value="UniProtKB-UniRule"/>
</dbReference>
<accession>A0A0A1ZJT4</accession>
<comment type="caution">
    <text evidence="9">The sequence shown here is derived from an EMBL/GenBank/DDBJ whole genome shotgun (WGS) entry which is preliminary data.</text>
</comment>